<evidence type="ECO:0008006" key="3">
    <source>
        <dbReference type="Google" id="ProtNLM"/>
    </source>
</evidence>
<evidence type="ECO:0000313" key="1">
    <source>
        <dbReference type="EMBL" id="KAG2378924.1"/>
    </source>
</evidence>
<dbReference type="GeneID" id="68100016"/>
<gene>
    <name evidence="1" type="ORF">C9374_007562</name>
</gene>
<comment type="caution">
    <text evidence="1">The sequence shown here is derived from an EMBL/GenBank/DDBJ whole genome shotgun (WGS) entry which is preliminary data.</text>
</comment>
<sequence>MDSDDPHLKNLNYDHRPLSSIRNLNFFSVQNEKELKQRLEYLLRRKSHCATLGTQVLKRLVDENLFLHEIMNVLQLSQEMNQFVWQPFLQDNFQLQHYVGCHCCCDPNGFNFIQHETEEDDTTISSSEWNNTNNENLMEATTQHTLSIEPFLNLYIGISKLDYPCKKILTHTLFRNNSIGVNHPFLIIGCYKIEWNDSSLVKIKYDQFKARNSMMVYKFHVIRGTQQVQKALITIAKVCTFWNTYKKFSQLFCNCHHFINDLLRELNIESPFESSNQIVGNNSHSEDQFDKHSVFKYMLSKLKLAHEERYIVWSQDSSDDPTVELSQQQEWPELNDRIQWNEKEGEIILSGGEKQLVAFHYYLKLQQQHDKNRGRMIQDNNYW</sequence>
<proteinExistence type="predicted"/>
<accession>A0AA88GGE5</accession>
<protein>
    <recommendedName>
        <fullName evidence="3">PPPDE domain-containing protein</fullName>
    </recommendedName>
</protein>
<evidence type="ECO:0000313" key="2">
    <source>
        <dbReference type="Proteomes" id="UP000816034"/>
    </source>
</evidence>
<dbReference type="Proteomes" id="UP000816034">
    <property type="component" value="Unassembled WGS sequence"/>
</dbReference>
<keyword evidence="2" id="KW-1185">Reference proteome</keyword>
<dbReference type="AlphaFoldDB" id="A0AA88GGE5"/>
<organism evidence="1 2">
    <name type="scientific">Naegleria lovaniensis</name>
    <name type="common">Amoeba</name>
    <dbReference type="NCBI Taxonomy" id="51637"/>
    <lineage>
        <taxon>Eukaryota</taxon>
        <taxon>Discoba</taxon>
        <taxon>Heterolobosea</taxon>
        <taxon>Tetramitia</taxon>
        <taxon>Eutetramitia</taxon>
        <taxon>Vahlkampfiidae</taxon>
        <taxon>Naegleria</taxon>
    </lineage>
</organism>
<dbReference type="RefSeq" id="XP_044546186.1">
    <property type="nucleotide sequence ID" value="XM_044697541.1"/>
</dbReference>
<dbReference type="EMBL" id="PYSW02000030">
    <property type="protein sequence ID" value="KAG2378924.1"/>
    <property type="molecule type" value="Genomic_DNA"/>
</dbReference>
<reference evidence="1 2" key="1">
    <citation type="journal article" date="2018" name="BMC Genomics">
        <title>The genome of Naegleria lovaniensis, the basis for a comparative approach to unravel pathogenicity factors of the human pathogenic amoeba N. fowleri.</title>
        <authorList>
            <person name="Liechti N."/>
            <person name="Schurch N."/>
            <person name="Bruggmann R."/>
            <person name="Wittwer M."/>
        </authorList>
    </citation>
    <scope>NUCLEOTIDE SEQUENCE [LARGE SCALE GENOMIC DNA]</scope>
    <source>
        <strain evidence="1 2">ATCC 30569</strain>
    </source>
</reference>
<name>A0AA88GGE5_NAELO</name>